<dbReference type="InterPro" id="IPR036188">
    <property type="entry name" value="FAD/NAD-bd_sf"/>
</dbReference>
<organism evidence="6 7">
    <name type="scientific">Lophiotrema nucula</name>
    <dbReference type="NCBI Taxonomy" id="690887"/>
    <lineage>
        <taxon>Eukaryota</taxon>
        <taxon>Fungi</taxon>
        <taxon>Dikarya</taxon>
        <taxon>Ascomycota</taxon>
        <taxon>Pezizomycotina</taxon>
        <taxon>Dothideomycetes</taxon>
        <taxon>Pleosporomycetidae</taxon>
        <taxon>Pleosporales</taxon>
        <taxon>Lophiotremataceae</taxon>
        <taxon>Lophiotrema</taxon>
    </lineage>
</organism>
<evidence type="ECO:0000259" key="5">
    <source>
        <dbReference type="Pfam" id="PF07992"/>
    </source>
</evidence>
<dbReference type="SUPFAM" id="SSF51905">
    <property type="entry name" value="FAD/NAD(P)-binding domain"/>
    <property type="match status" value="1"/>
</dbReference>
<dbReference type="PANTHER" id="PTHR43735">
    <property type="entry name" value="APOPTOSIS-INDUCING FACTOR 1"/>
    <property type="match status" value="1"/>
</dbReference>
<evidence type="ECO:0000313" key="6">
    <source>
        <dbReference type="EMBL" id="KAF2116927.1"/>
    </source>
</evidence>
<dbReference type="PRINTS" id="PR00411">
    <property type="entry name" value="PNDRDTASEI"/>
</dbReference>
<comment type="similarity">
    <text evidence="1">Belongs to the FAD-dependent oxidoreductase family.</text>
</comment>
<dbReference type="Pfam" id="PF07992">
    <property type="entry name" value="Pyr_redox_2"/>
    <property type="match status" value="1"/>
</dbReference>
<evidence type="ECO:0000256" key="2">
    <source>
        <dbReference type="ARBA" id="ARBA00022630"/>
    </source>
</evidence>
<dbReference type="Gene3D" id="3.50.50.100">
    <property type="match status" value="1"/>
</dbReference>
<dbReference type="PANTHER" id="PTHR43735:SF3">
    <property type="entry name" value="FERROPTOSIS SUPPRESSOR PROTEIN 1"/>
    <property type="match status" value="1"/>
</dbReference>
<feature type="domain" description="FAD/NAD(P)-binding" evidence="5">
    <location>
        <begin position="5"/>
        <end position="310"/>
    </location>
</feature>
<dbReference type="InterPro" id="IPR023753">
    <property type="entry name" value="FAD/NAD-binding_dom"/>
</dbReference>
<keyword evidence="4" id="KW-0560">Oxidoreductase</keyword>
<sequence length="428" mass="45723">MSTENIVIIGASFAGLGAAHYALKHVVPQLPKKGGKNYTVTLINPSKDFYWRIAGPRAAVSKTLMPESKYIFPIAPGFKSYPKGSFNFVQGTATHIDSAARTVSVTTAAGEHTQIPYAALVLATGISTPSPLFTQTTDAAGLSATYDSFQKVLPTAKTIIIGGAGPVGVEVGGEIAEFLNGKPGWFQSKPKNQKAKVIIVSAEKKMLPILRESISKKAEKFLKRIGGEVIYNTKVVAATQEGRDIFGPTKVVLSNGKTLNADIYIDATGGRPQTSFIPAAWLDQRNKINCNTKTLRVDVAGPRVYVVGDAGSYTRGGVIDMANAIPVALTNLKIDLTSQITGRAPTQERHYTADNSESQILPIGPSKGVGAFGGWSLPSFMIKMIKGKDYMSKQMALPTVEGKQWAKEGKWKPQPVAAFTEKVGFSSG</sequence>
<dbReference type="PRINTS" id="PR00368">
    <property type="entry name" value="FADPNR"/>
</dbReference>
<proteinExistence type="inferred from homology"/>
<evidence type="ECO:0000256" key="3">
    <source>
        <dbReference type="ARBA" id="ARBA00022827"/>
    </source>
</evidence>
<accession>A0A6A5ZDU5</accession>
<name>A0A6A5ZDU5_9PLEO</name>
<dbReference type="GO" id="GO:0004174">
    <property type="term" value="F:electron-transferring-flavoprotein dehydrogenase activity"/>
    <property type="evidence" value="ECO:0007669"/>
    <property type="project" value="TreeGrafter"/>
</dbReference>
<dbReference type="GO" id="GO:0050660">
    <property type="term" value="F:flavin adenine dinucleotide binding"/>
    <property type="evidence" value="ECO:0007669"/>
    <property type="project" value="TreeGrafter"/>
</dbReference>
<keyword evidence="3" id="KW-0274">FAD</keyword>
<evidence type="ECO:0000313" key="7">
    <source>
        <dbReference type="Proteomes" id="UP000799770"/>
    </source>
</evidence>
<evidence type="ECO:0000256" key="1">
    <source>
        <dbReference type="ARBA" id="ARBA00006442"/>
    </source>
</evidence>
<keyword evidence="2" id="KW-0285">Flavoprotein</keyword>
<evidence type="ECO:0000256" key="4">
    <source>
        <dbReference type="ARBA" id="ARBA00023002"/>
    </source>
</evidence>
<reference evidence="6" key="1">
    <citation type="journal article" date="2020" name="Stud. Mycol.">
        <title>101 Dothideomycetes genomes: a test case for predicting lifestyles and emergence of pathogens.</title>
        <authorList>
            <person name="Haridas S."/>
            <person name="Albert R."/>
            <person name="Binder M."/>
            <person name="Bloem J."/>
            <person name="Labutti K."/>
            <person name="Salamov A."/>
            <person name="Andreopoulos B."/>
            <person name="Baker S."/>
            <person name="Barry K."/>
            <person name="Bills G."/>
            <person name="Bluhm B."/>
            <person name="Cannon C."/>
            <person name="Castanera R."/>
            <person name="Culley D."/>
            <person name="Daum C."/>
            <person name="Ezra D."/>
            <person name="Gonzalez J."/>
            <person name="Henrissat B."/>
            <person name="Kuo A."/>
            <person name="Liang C."/>
            <person name="Lipzen A."/>
            <person name="Lutzoni F."/>
            <person name="Magnuson J."/>
            <person name="Mondo S."/>
            <person name="Nolan M."/>
            <person name="Ohm R."/>
            <person name="Pangilinan J."/>
            <person name="Park H.-J."/>
            <person name="Ramirez L."/>
            <person name="Alfaro M."/>
            <person name="Sun H."/>
            <person name="Tritt A."/>
            <person name="Yoshinaga Y."/>
            <person name="Zwiers L.-H."/>
            <person name="Turgeon B."/>
            <person name="Goodwin S."/>
            <person name="Spatafora J."/>
            <person name="Crous P."/>
            <person name="Grigoriev I."/>
        </authorList>
    </citation>
    <scope>NUCLEOTIDE SEQUENCE</scope>
    <source>
        <strain evidence="6">CBS 627.86</strain>
    </source>
</reference>
<protein>
    <recommendedName>
        <fullName evidence="5">FAD/NAD(P)-binding domain-containing protein</fullName>
    </recommendedName>
</protein>
<keyword evidence="7" id="KW-1185">Reference proteome</keyword>
<dbReference type="AlphaFoldDB" id="A0A6A5ZDU5"/>
<gene>
    <name evidence="6" type="ORF">BDV96DRAFT_573098</name>
</gene>
<dbReference type="Proteomes" id="UP000799770">
    <property type="component" value="Unassembled WGS sequence"/>
</dbReference>
<dbReference type="EMBL" id="ML977320">
    <property type="protein sequence ID" value="KAF2116927.1"/>
    <property type="molecule type" value="Genomic_DNA"/>
</dbReference>
<dbReference type="GO" id="GO:0005737">
    <property type="term" value="C:cytoplasm"/>
    <property type="evidence" value="ECO:0007669"/>
    <property type="project" value="TreeGrafter"/>
</dbReference>
<dbReference type="OrthoDB" id="202203at2759"/>